<dbReference type="AlphaFoldDB" id="A0AAD1W3K0"/>
<reference evidence="1" key="1">
    <citation type="submission" date="2022-03" db="EMBL/GenBank/DDBJ databases">
        <authorList>
            <person name="Alioto T."/>
            <person name="Alioto T."/>
            <person name="Gomez Garrido J."/>
        </authorList>
    </citation>
    <scope>NUCLEOTIDE SEQUENCE</scope>
</reference>
<sequence length="152" mass="17287">MTNTLSDYFTTNSTPDIQPTPVWQAHKAVMRGHMISQASCLNKKSKEEHRTLLRTLRDTTKANTVQPTPQRMQTITDTTARLNNLELAKTAHILQKLKQTTYMQGNKAGKYLATQLRQKQSNAKIPYLLTQGGEKIHNPQDINDNMDNMATY</sequence>
<organism evidence="1 2">
    <name type="scientific">Pelobates cultripes</name>
    <name type="common">Western spadefoot toad</name>
    <dbReference type="NCBI Taxonomy" id="61616"/>
    <lineage>
        <taxon>Eukaryota</taxon>
        <taxon>Metazoa</taxon>
        <taxon>Chordata</taxon>
        <taxon>Craniata</taxon>
        <taxon>Vertebrata</taxon>
        <taxon>Euteleostomi</taxon>
        <taxon>Amphibia</taxon>
        <taxon>Batrachia</taxon>
        <taxon>Anura</taxon>
        <taxon>Pelobatoidea</taxon>
        <taxon>Pelobatidae</taxon>
        <taxon>Pelobates</taxon>
    </lineage>
</organism>
<dbReference type="EMBL" id="OW240915">
    <property type="protein sequence ID" value="CAH2282030.1"/>
    <property type="molecule type" value="Genomic_DNA"/>
</dbReference>
<evidence type="ECO:0000313" key="2">
    <source>
        <dbReference type="Proteomes" id="UP001295444"/>
    </source>
</evidence>
<proteinExistence type="predicted"/>
<accession>A0AAD1W3K0</accession>
<protein>
    <submittedName>
        <fullName evidence="1">Uncharacterized protein</fullName>
    </submittedName>
</protein>
<name>A0AAD1W3K0_PELCU</name>
<dbReference type="Proteomes" id="UP001295444">
    <property type="component" value="Chromosome 04"/>
</dbReference>
<evidence type="ECO:0000313" key="1">
    <source>
        <dbReference type="EMBL" id="CAH2282030.1"/>
    </source>
</evidence>
<gene>
    <name evidence="1" type="ORF">PECUL_23A023657</name>
</gene>
<keyword evidence="2" id="KW-1185">Reference proteome</keyword>